<dbReference type="InterPro" id="IPR006665">
    <property type="entry name" value="OmpA-like"/>
</dbReference>
<dbReference type="Gene3D" id="3.30.1330.60">
    <property type="entry name" value="OmpA-like domain"/>
    <property type="match status" value="1"/>
</dbReference>
<dbReference type="InterPro" id="IPR050330">
    <property type="entry name" value="Bact_OuterMem_StrucFunc"/>
</dbReference>
<sequence length="518" mass="54447">MRRLALLAALAAAASARADDPTRRGFDADPSRPAALADGAFAVETAAPAPAGAAHAELLVDWVHGLLAAKQGDARLGDLLADRVALHALGSWSLGAVELGADLPFAAWQRSHLDLLTSRGVTGPLVDPIAATAFGDLRLLAKAPLPRVLPLDLAALVDLRLPTGDGRAFLSDGLAVNPQLLAGRALGPVRLDASVGYLFRKSGQYLQLVASDGITYGLGASTALPPLGRLTSWRAVADLSGQLPRALDLSSDRARAPLSVRAGVRARVWRDFAVDVGAGTGLAWFGDAGYGRESFRVFAGLRWERLAAAEREGAGRPGDRDGDGVPDAEDRCPDQPGPAELEGCPDRDGDGVPDLDDRCPDQPGPAQSDGCPPAAGAPLVEVEVERSRIALRDAITFETGRDTLRRESFPILDEVARALLAHPELRRVRVDGHTDNVGGRAYNQDLSARRARAVVRALVERGVAAGRLGSQGFGFERPLASNATALGRAKNRRVEFTILEAGAPGAAQPDGERERRGP</sequence>
<feature type="domain" description="OmpA-like" evidence="7">
    <location>
        <begin position="384"/>
        <end position="502"/>
    </location>
</feature>
<evidence type="ECO:0000256" key="5">
    <source>
        <dbReference type="SAM" id="MobiDB-lite"/>
    </source>
</evidence>
<dbReference type="GO" id="GO:0009279">
    <property type="term" value="C:cell outer membrane"/>
    <property type="evidence" value="ECO:0007669"/>
    <property type="project" value="UniProtKB-SubCell"/>
</dbReference>
<feature type="signal peptide" evidence="6">
    <location>
        <begin position="1"/>
        <end position="18"/>
    </location>
</feature>
<name>A0A7I9VTZ5_9BACT</name>
<dbReference type="PROSITE" id="PS01068">
    <property type="entry name" value="OMPA_1"/>
    <property type="match status" value="1"/>
</dbReference>
<dbReference type="PROSITE" id="PS51123">
    <property type="entry name" value="OMPA_2"/>
    <property type="match status" value="1"/>
</dbReference>
<dbReference type="PANTHER" id="PTHR30329:SF21">
    <property type="entry name" value="LIPOPROTEIN YIAD-RELATED"/>
    <property type="match status" value="1"/>
</dbReference>
<dbReference type="InterPro" id="IPR036737">
    <property type="entry name" value="OmpA-like_sf"/>
</dbReference>
<evidence type="ECO:0000313" key="8">
    <source>
        <dbReference type="EMBL" id="GEJ59437.1"/>
    </source>
</evidence>
<proteinExistence type="predicted"/>
<keyword evidence="9" id="KW-1185">Reference proteome</keyword>
<accession>A0A7I9VTZ5</accession>
<evidence type="ECO:0000256" key="1">
    <source>
        <dbReference type="ARBA" id="ARBA00004442"/>
    </source>
</evidence>
<dbReference type="PRINTS" id="PR01021">
    <property type="entry name" value="OMPADOMAIN"/>
</dbReference>
<dbReference type="Pfam" id="PF00691">
    <property type="entry name" value="OmpA"/>
    <property type="match status" value="1"/>
</dbReference>
<dbReference type="Gene3D" id="4.10.1080.10">
    <property type="entry name" value="TSP type-3 repeat"/>
    <property type="match status" value="1"/>
</dbReference>
<organism evidence="8 9">
    <name type="scientific">Anaeromyxobacter diazotrophicus</name>
    <dbReference type="NCBI Taxonomy" id="2590199"/>
    <lineage>
        <taxon>Bacteria</taxon>
        <taxon>Pseudomonadati</taxon>
        <taxon>Myxococcota</taxon>
        <taxon>Myxococcia</taxon>
        <taxon>Myxococcales</taxon>
        <taxon>Cystobacterineae</taxon>
        <taxon>Anaeromyxobacteraceae</taxon>
        <taxon>Anaeromyxobacter</taxon>
    </lineage>
</organism>
<comment type="caution">
    <text evidence="8">The sequence shown here is derived from an EMBL/GenBank/DDBJ whole genome shotgun (WGS) entry which is preliminary data.</text>
</comment>
<dbReference type="EMBL" id="BJTG01000014">
    <property type="protein sequence ID" value="GEJ59437.1"/>
    <property type="molecule type" value="Genomic_DNA"/>
</dbReference>
<dbReference type="Proteomes" id="UP000503640">
    <property type="component" value="Unassembled WGS sequence"/>
</dbReference>
<reference evidence="9" key="1">
    <citation type="journal article" date="2020" name="Appl. Environ. Microbiol.">
        <title>Diazotrophic Anaeromyxobacter Isolates from Soils.</title>
        <authorList>
            <person name="Masuda Y."/>
            <person name="Yamanaka H."/>
            <person name="Xu Z.X."/>
            <person name="Shiratori Y."/>
            <person name="Aono T."/>
            <person name="Amachi S."/>
            <person name="Senoo K."/>
            <person name="Itoh H."/>
        </authorList>
    </citation>
    <scope>NUCLEOTIDE SEQUENCE [LARGE SCALE GENOMIC DNA]</scope>
    <source>
        <strain evidence="9">R267</strain>
    </source>
</reference>
<keyword evidence="6" id="KW-0732">Signal</keyword>
<gene>
    <name evidence="8" type="ORF">AMYX_41780</name>
</gene>
<dbReference type="SUPFAM" id="SSF103647">
    <property type="entry name" value="TSP type-3 repeat"/>
    <property type="match status" value="1"/>
</dbReference>
<dbReference type="SUPFAM" id="SSF103088">
    <property type="entry name" value="OmpA-like"/>
    <property type="match status" value="1"/>
</dbReference>
<evidence type="ECO:0000256" key="3">
    <source>
        <dbReference type="ARBA" id="ARBA00023237"/>
    </source>
</evidence>
<dbReference type="GO" id="GO:0005509">
    <property type="term" value="F:calcium ion binding"/>
    <property type="evidence" value="ECO:0007669"/>
    <property type="project" value="InterPro"/>
</dbReference>
<feature type="region of interest" description="Disordered" evidence="5">
    <location>
        <begin position="311"/>
        <end position="376"/>
    </location>
</feature>
<dbReference type="RefSeq" id="WP_176068933.1">
    <property type="nucleotide sequence ID" value="NZ_BJTG01000014.1"/>
</dbReference>
<evidence type="ECO:0000313" key="9">
    <source>
        <dbReference type="Proteomes" id="UP000503640"/>
    </source>
</evidence>
<dbReference type="AlphaFoldDB" id="A0A7I9VTZ5"/>
<evidence type="ECO:0000259" key="7">
    <source>
        <dbReference type="PROSITE" id="PS51123"/>
    </source>
</evidence>
<feature type="chain" id="PRO_5029750868" description="OmpA-like domain-containing protein" evidence="6">
    <location>
        <begin position="19"/>
        <end position="518"/>
    </location>
</feature>
<evidence type="ECO:0000256" key="2">
    <source>
        <dbReference type="ARBA" id="ARBA00023136"/>
    </source>
</evidence>
<feature type="compositionally biased region" description="Basic and acidic residues" evidence="5">
    <location>
        <begin position="311"/>
        <end position="333"/>
    </location>
</feature>
<dbReference type="PANTHER" id="PTHR30329">
    <property type="entry name" value="STATOR ELEMENT OF FLAGELLAR MOTOR COMPLEX"/>
    <property type="match status" value="1"/>
</dbReference>
<evidence type="ECO:0000256" key="6">
    <source>
        <dbReference type="SAM" id="SignalP"/>
    </source>
</evidence>
<keyword evidence="3" id="KW-0998">Cell outer membrane</keyword>
<feature type="compositionally biased region" description="Basic and acidic residues" evidence="5">
    <location>
        <begin position="344"/>
        <end position="360"/>
    </location>
</feature>
<comment type="subcellular location">
    <subcellularLocation>
        <location evidence="1">Cell outer membrane</location>
    </subcellularLocation>
</comment>
<dbReference type="InterPro" id="IPR006690">
    <property type="entry name" value="OMPA-like_CS"/>
</dbReference>
<dbReference type="InterPro" id="IPR006664">
    <property type="entry name" value="OMP_bac"/>
</dbReference>
<evidence type="ECO:0000256" key="4">
    <source>
        <dbReference type="PROSITE-ProRule" id="PRU00473"/>
    </source>
</evidence>
<dbReference type="InterPro" id="IPR028974">
    <property type="entry name" value="TSP_type-3_rpt"/>
</dbReference>
<keyword evidence="2 4" id="KW-0472">Membrane</keyword>
<protein>
    <recommendedName>
        <fullName evidence="7">OmpA-like domain-containing protein</fullName>
    </recommendedName>
</protein>
<dbReference type="CDD" id="cd07185">
    <property type="entry name" value="OmpA_C-like"/>
    <property type="match status" value="1"/>
</dbReference>